<evidence type="ECO:0000313" key="4">
    <source>
        <dbReference type="Proteomes" id="UP000788993"/>
    </source>
</evidence>
<evidence type="ECO:0000313" key="3">
    <source>
        <dbReference type="EMBL" id="KAH3659922.1"/>
    </source>
</evidence>
<keyword evidence="1" id="KW-0175">Coiled coil</keyword>
<protein>
    <submittedName>
        <fullName evidence="3">Uncharacterized protein</fullName>
    </submittedName>
</protein>
<dbReference type="Proteomes" id="UP000788993">
    <property type="component" value="Unassembled WGS sequence"/>
</dbReference>
<feature type="compositionally biased region" description="Polar residues" evidence="2">
    <location>
        <begin position="199"/>
        <end position="214"/>
    </location>
</feature>
<keyword evidence="4" id="KW-1185">Reference proteome</keyword>
<reference evidence="3" key="1">
    <citation type="journal article" date="2021" name="Open Biol.">
        <title>Shared evolutionary footprints suggest mitochondrial oxidative damage underlies multiple complex I losses in fungi.</title>
        <authorList>
            <person name="Schikora-Tamarit M.A."/>
            <person name="Marcet-Houben M."/>
            <person name="Nosek J."/>
            <person name="Gabaldon T."/>
        </authorList>
    </citation>
    <scope>NUCLEOTIDE SEQUENCE</scope>
    <source>
        <strain evidence="3">NCAIM Y.01608</strain>
    </source>
</reference>
<dbReference type="EMBL" id="JAEUBD010001504">
    <property type="protein sequence ID" value="KAH3659922.1"/>
    <property type="molecule type" value="Genomic_DNA"/>
</dbReference>
<reference evidence="3" key="2">
    <citation type="submission" date="2021-01" db="EMBL/GenBank/DDBJ databases">
        <authorList>
            <person name="Schikora-Tamarit M.A."/>
        </authorList>
    </citation>
    <scope>NUCLEOTIDE SEQUENCE</scope>
    <source>
        <strain evidence="3">NCAIM Y.01608</strain>
    </source>
</reference>
<organism evidence="3 4">
    <name type="scientific">Ogataea polymorpha</name>
    <dbReference type="NCBI Taxonomy" id="460523"/>
    <lineage>
        <taxon>Eukaryota</taxon>
        <taxon>Fungi</taxon>
        <taxon>Dikarya</taxon>
        <taxon>Ascomycota</taxon>
        <taxon>Saccharomycotina</taxon>
        <taxon>Pichiomycetes</taxon>
        <taxon>Pichiales</taxon>
        <taxon>Pichiaceae</taxon>
        <taxon>Ogataea</taxon>
    </lineage>
</organism>
<dbReference type="AlphaFoldDB" id="A0A9P8NVD7"/>
<feature type="coiled-coil region" evidence="1">
    <location>
        <begin position="37"/>
        <end position="64"/>
    </location>
</feature>
<feature type="region of interest" description="Disordered" evidence="2">
    <location>
        <begin position="149"/>
        <end position="225"/>
    </location>
</feature>
<name>A0A9P8NVD7_9ASCO</name>
<comment type="caution">
    <text evidence="3">The sequence shown here is derived from an EMBL/GenBank/DDBJ whole genome shotgun (WGS) entry which is preliminary data.</text>
</comment>
<proteinExistence type="predicted"/>
<accession>A0A9P8NVD7</accession>
<gene>
    <name evidence="3" type="ORF">OGATHE_005967</name>
</gene>
<evidence type="ECO:0000256" key="1">
    <source>
        <dbReference type="SAM" id="Coils"/>
    </source>
</evidence>
<sequence>MSFLKSLKINDPEKLKDPDFVSSLNQKEVISKLLLAVFSLQGQVEELNEKLEKYENLDRLLNGEDLSELPVPDPKKESLVVEKVSRTPSDDSIPIGFTPLYSTPALSESEIMEKPAKRNVVMKPWPEVSLNQLAQRFKIPREQLIQANKTLNKDRKGHLRPLKPNVETETLSPRDSKESTPQPTKLTKPAKRKFDQVIDSPTSNEANSSNCSDPTSETTSTTTKKPLKYTITSLGFYKCDACLDDETYSSYPALCEHKKSSHPDEFASIKLEKSS</sequence>
<evidence type="ECO:0000256" key="2">
    <source>
        <dbReference type="SAM" id="MobiDB-lite"/>
    </source>
</evidence>